<dbReference type="SUPFAM" id="SSF53300">
    <property type="entry name" value="vWA-like"/>
    <property type="match status" value="1"/>
</dbReference>
<evidence type="ECO:0000313" key="2">
    <source>
        <dbReference type="EMBL" id="QDV42890.1"/>
    </source>
</evidence>
<dbReference type="RefSeq" id="WP_145386608.1">
    <property type="nucleotide sequence ID" value="NZ_CP037423.1"/>
</dbReference>
<protein>
    <recommendedName>
        <fullName evidence="1">DUF58 domain-containing protein</fullName>
    </recommendedName>
</protein>
<dbReference type="AlphaFoldDB" id="A0A518HPX1"/>
<organism evidence="2 3">
    <name type="scientific">Stieleria neptunia</name>
    <dbReference type="NCBI Taxonomy" id="2527979"/>
    <lineage>
        <taxon>Bacteria</taxon>
        <taxon>Pseudomonadati</taxon>
        <taxon>Planctomycetota</taxon>
        <taxon>Planctomycetia</taxon>
        <taxon>Pirellulales</taxon>
        <taxon>Pirellulaceae</taxon>
        <taxon>Stieleria</taxon>
    </lineage>
</organism>
<dbReference type="Gene3D" id="3.40.50.410">
    <property type="entry name" value="von Willebrand factor, type A domain"/>
    <property type="match status" value="1"/>
</dbReference>
<dbReference type="Pfam" id="PF01882">
    <property type="entry name" value="DUF58"/>
    <property type="match status" value="1"/>
</dbReference>
<dbReference type="EMBL" id="CP037423">
    <property type="protein sequence ID" value="QDV42890.1"/>
    <property type="molecule type" value="Genomic_DNA"/>
</dbReference>
<dbReference type="InterPro" id="IPR002881">
    <property type="entry name" value="DUF58"/>
</dbReference>
<dbReference type="PANTHER" id="PTHR33608:SF7">
    <property type="entry name" value="DUF58 DOMAIN-CONTAINING PROTEIN"/>
    <property type="match status" value="1"/>
</dbReference>
<keyword evidence="3" id="KW-1185">Reference proteome</keyword>
<dbReference type="InterPro" id="IPR036465">
    <property type="entry name" value="vWFA_dom_sf"/>
</dbReference>
<sequence length="297" mass="33832">MNTSFVTPTQLTSSELLGATDDLELIAQRVVEGFMHGLHQSPFVGFSVEFASHREYMPGDDLKHINWRLFGRHEKLFVKEYDAETNVEVHLIVDASRSMIAAGKWSCAAMLAAALGHLAIRQRDAIGLTLFADQIQTHLRPRCTADHQLEVLHALSRPQDHPACETARVLHEVAELSPRRGLKVLISDFYFPHDELADAFAHFRHYGHEMIVFHVLTPLETAMPVSGPVRFRDLETGEEIVTQAEAIRDEFVSAVNQWQSELKTLCQRYEIDYLAIDSETPLPIALREYFQRRSELF</sequence>
<gene>
    <name evidence="2" type="ORF">Enr13x_27410</name>
</gene>
<dbReference type="PANTHER" id="PTHR33608">
    <property type="entry name" value="BLL2464 PROTEIN"/>
    <property type="match status" value="1"/>
</dbReference>
<dbReference type="Proteomes" id="UP000319004">
    <property type="component" value="Chromosome"/>
</dbReference>
<dbReference type="KEGG" id="snep:Enr13x_27410"/>
<evidence type="ECO:0000313" key="3">
    <source>
        <dbReference type="Proteomes" id="UP000319004"/>
    </source>
</evidence>
<name>A0A518HPX1_9BACT</name>
<evidence type="ECO:0000259" key="1">
    <source>
        <dbReference type="Pfam" id="PF01882"/>
    </source>
</evidence>
<proteinExistence type="predicted"/>
<feature type="domain" description="DUF58" evidence="1">
    <location>
        <begin position="53"/>
        <end position="257"/>
    </location>
</feature>
<dbReference type="OrthoDB" id="9778037at2"/>
<accession>A0A518HPX1</accession>
<reference evidence="2 3" key="1">
    <citation type="submission" date="2019-03" db="EMBL/GenBank/DDBJ databases">
        <title>Deep-cultivation of Planctomycetes and their phenomic and genomic characterization uncovers novel biology.</title>
        <authorList>
            <person name="Wiegand S."/>
            <person name="Jogler M."/>
            <person name="Boedeker C."/>
            <person name="Pinto D."/>
            <person name="Vollmers J."/>
            <person name="Rivas-Marin E."/>
            <person name="Kohn T."/>
            <person name="Peeters S.H."/>
            <person name="Heuer A."/>
            <person name="Rast P."/>
            <person name="Oberbeckmann S."/>
            <person name="Bunk B."/>
            <person name="Jeske O."/>
            <person name="Meyerdierks A."/>
            <person name="Storesund J.E."/>
            <person name="Kallscheuer N."/>
            <person name="Luecker S."/>
            <person name="Lage O.M."/>
            <person name="Pohl T."/>
            <person name="Merkel B.J."/>
            <person name="Hornburger P."/>
            <person name="Mueller R.-W."/>
            <person name="Bruemmer F."/>
            <person name="Labrenz M."/>
            <person name="Spormann A.M."/>
            <person name="Op den Camp H."/>
            <person name="Overmann J."/>
            <person name="Amann R."/>
            <person name="Jetten M.S.M."/>
            <person name="Mascher T."/>
            <person name="Medema M.H."/>
            <person name="Devos D.P."/>
            <person name="Kaster A.-K."/>
            <person name="Ovreas L."/>
            <person name="Rohde M."/>
            <person name="Galperin M.Y."/>
            <person name="Jogler C."/>
        </authorList>
    </citation>
    <scope>NUCLEOTIDE SEQUENCE [LARGE SCALE GENOMIC DNA]</scope>
    <source>
        <strain evidence="2 3">Enr13</strain>
    </source>
</reference>